<dbReference type="GO" id="GO:1990075">
    <property type="term" value="C:periciliary membrane compartment"/>
    <property type="evidence" value="ECO:0007669"/>
    <property type="project" value="TreeGrafter"/>
</dbReference>
<keyword evidence="6" id="KW-1185">Reference proteome</keyword>
<dbReference type="Pfam" id="PF07986">
    <property type="entry name" value="TBCC"/>
    <property type="match status" value="1"/>
</dbReference>
<evidence type="ECO:0000259" key="4">
    <source>
        <dbReference type="PROSITE" id="PS51329"/>
    </source>
</evidence>
<comment type="caution">
    <text evidence="5">The sequence shown here is derived from an EMBL/GenBank/DDBJ whole genome shotgun (WGS) entry which is preliminary data.</text>
</comment>
<evidence type="ECO:0000256" key="3">
    <source>
        <dbReference type="SAM" id="MobiDB-lite"/>
    </source>
</evidence>
<feature type="compositionally biased region" description="Acidic residues" evidence="3">
    <location>
        <begin position="522"/>
        <end position="551"/>
    </location>
</feature>
<dbReference type="EMBL" id="JAECZO010000158">
    <property type="protein sequence ID" value="KAK7198560.1"/>
    <property type="molecule type" value="Genomic_DNA"/>
</dbReference>
<dbReference type="PANTHER" id="PTHR15440:SF0">
    <property type="entry name" value="PROTEIN XRP2"/>
    <property type="match status" value="1"/>
</dbReference>
<gene>
    <name evidence="5" type="ORF">NESM_000818000</name>
</gene>
<dbReference type="AlphaFoldDB" id="A0AAW0EZS9"/>
<dbReference type="InterPro" id="IPR012945">
    <property type="entry name" value="Tubulin-bd_cofactor_C_dom"/>
</dbReference>
<dbReference type="PROSITE" id="PS51329">
    <property type="entry name" value="C_CAP_COFACTOR_C"/>
    <property type="match status" value="1"/>
</dbReference>
<dbReference type="PANTHER" id="PTHR15440">
    <property type="entry name" value="XRP2 PROTEIN"/>
    <property type="match status" value="1"/>
</dbReference>
<evidence type="ECO:0000313" key="5">
    <source>
        <dbReference type="EMBL" id="KAK7198560.1"/>
    </source>
</evidence>
<name>A0AAW0EZS9_9TRYP</name>
<feature type="compositionally biased region" description="Low complexity" evidence="3">
    <location>
        <begin position="435"/>
        <end position="450"/>
    </location>
</feature>
<feature type="domain" description="C-CAP/cofactor C-like" evidence="4">
    <location>
        <begin position="184"/>
        <end position="335"/>
    </location>
</feature>
<evidence type="ECO:0000313" key="6">
    <source>
        <dbReference type="Proteomes" id="UP001430356"/>
    </source>
</evidence>
<dbReference type="GO" id="GO:0006892">
    <property type="term" value="P:post-Golgi vesicle-mediated transport"/>
    <property type="evidence" value="ECO:0007669"/>
    <property type="project" value="TreeGrafter"/>
</dbReference>
<dbReference type="InterPro" id="IPR006599">
    <property type="entry name" value="CARP_motif"/>
</dbReference>
<dbReference type="InterPro" id="IPR039093">
    <property type="entry name" value="XRP2"/>
</dbReference>
<accession>A0AAW0EZS9</accession>
<protein>
    <submittedName>
        <fullName evidence="5">Tubulin binding cofactor C</fullName>
    </submittedName>
</protein>
<organism evidence="5 6">
    <name type="scientific">Novymonas esmeraldas</name>
    <dbReference type="NCBI Taxonomy" id="1808958"/>
    <lineage>
        <taxon>Eukaryota</taxon>
        <taxon>Discoba</taxon>
        <taxon>Euglenozoa</taxon>
        <taxon>Kinetoplastea</taxon>
        <taxon>Metakinetoplastina</taxon>
        <taxon>Trypanosomatida</taxon>
        <taxon>Trypanosomatidae</taxon>
        <taxon>Novymonas</taxon>
    </lineage>
</organism>
<dbReference type="InterPro" id="IPR016098">
    <property type="entry name" value="CAP/MinC_C"/>
</dbReference>
<feature type="compositionally biased region" description="Low complexity" evidence="3">
    <location>
        <begin position="458"/>
        <end position="483"/>
    </location>
</feature>
<comment type="similarity">
    <text evidence="1">Belongs to the TBCC family.</text>
</comment>
<keyword evidence="2" id="KW-0547">Nucleotide-binding</keyword>
<feature type="region of interest" description="Disordered" evidence="3">
    <location>
        <begin position="435"/>
        <end position="551"/>
    </location>
</feature>
<feature type="compositionally biased region" description="Low complexity" evidence="3">
    <location>
        <begin position="494"/>
        <end position="521"/>
    </location>
</feature>
<feature type="compositionally biased region" description="Polar residues" evidence="3">
    <location>
        <begin position="484"/>
        <end position="493"/>
    </location>
</feature>
<dbReference type="SMART" id="SM00673">
    <property type="entry name" value="CARP"/>
    <property type="match status" value="2"/>
</dbReference>
<dbReference type="Proteomes" id="UP001430356">
    <property type="component" value="Unassembled WGS sequence"/>
</dbReference>
<evidence type="ECO:0000256" key="2">
    <source>
        <dbReference type="ARBA" id="ARBA00022741"/>
    </source>
</evidence>
<reference evidence="5 6" key="1">
    <citation type="journal article" date="2021" name="MBio">
        <title>A New Model Trypanosomatid, Novymonas esmeraldas: Genomic Perception of Its 'Candidatus Pandoraea novymonadis' Endosymbiont.</title>
        <authorList>
            <person name="Zakharova A."/>
            <person name="Saura A."/>
            <person name="Butenko A."/>
            <person name="Podesvova L."/>
            <person name="Warmusova S."/>
            <person name="Kostygov A.Y."/>
            <person name="Nenarokova A."/>
            <person name="Lukes J."/>
            <person name="Opperdoes F.R."/>
            <person name="Yurchenko V."/>
        </authorList>
    </citation>
    <scope>NUCLEOTIDE SEQUENCE [LARGE SCALE GENOMIC DNA]</scope>
    <source>
        <strain evidence="5 6">E262AT.01</strain>
    </source>
</reference>
<dbReference type="GO" id="GO:0005096">
    <property type="term" value="F:GTPase activator activity"/>
    <property type="evidence" value="ECO:0007669"/>
    <property type="project" value="InterPro"/>
</dbReference>
<evidence type="ECO:0000256" key="1">
    <source>
        <dbReference type="ARBA" id="ARBA00008848"/>
    </source>
</evidence>
<proteinExistence type="inferred from homology"/>
<feature type="region of interest" description="Disordered" evidence="3">
    <location>
        <begin position="135"/>
        <end position="159"/>
    </location>
</feature>
<dbReference type="InterPro" id="IPR017901">
    <property type="entry name" value="C-CAP_CF_C-like"/>
</dbReference>
<dbReference type="GO" id="GO:0000166">
    <property type="term" value="F:nucleotide binding"/>
    <property type="evidence" value="ECO:0007669"/>
    <property type="project" value="UniProtKB-KW"/>
</dbReference>
<dbReference type="Gene3D" id="1.20.960.40">
    <property type="match status" value="1"/>
</dbReference>
<dbReference type="GO" id="GO:0005929">
    <property type="term" value="C:cilium"/>
    <property type="evidence" value="ECO:0007669"/>
    <property type="project" value="TreeGrafter"/>
</dbReference>
<sequence length="551" mass="57670">MASTDTAETERVIREKLEASGQYGKMRAMIMEAALQTVTAGGKGSGSGGSPTVAFQPSSALAEAKLNGITELSLVQEYLQYLGLHYTERVLQLEAGLHTVPLHTGEELQQQLHIATGSPSRSCLSALVHAGAAAAASSSATNTTPTPTPATTTTTTSATAAGGHAALVDARTAHVEGADVDDAASDHNQPGGEDTTYFISRWKRRHFTRHGQVSGQQVQIEYLTDCHTVVLDELDSMTVDDCEGGELVVAACEGSVFLRNCKNMTIHVACKQLRTRDCANINLHIFTSTDPVVEMSHHISFYPFHLRLPGLRGRFAEARLDPKSNRFVHVYDFTPGEPRLPKPHFEVHFPDHGLSMEDRYPSYGAPECPPEIEALLALQLMPAASSESGRNKSYDIRTGAQVWAQAGVAAPVPAIVTAGAAATSTAAAAAALAAPPHASRSSDGSDVDSASARDAHDSSAVAESSVASAATSSSSSSSDGGSTPAQKQLTGQSALPRTGGAAAAALPTPAAHAAGATPGGLDNEEYSSFDDDDDGDDADDKYEVDEDEDDF</sequence>
<dbReference type="Gene3D" id="2.160.20.70">
    <property type="match status" value="1"/>
</dbReference>